<comment type="subcellular location">
    <subcellularLocation>
        <location evidence="1">Nucleus</location>
        <location evidence="1">Nuclear pore complex</location>
    </subcellularLocation>
</comment>
<evidence type="ECO:0000256" key="5">
    <source>
        <dbReference type="ARBA" id="ARBA00023010"/>
    </source>
</evidence>
<dbReference type="SUPFAM" id="SSF50978">
    <property type="entry name" value="WD40 repeat-like"/>
    <property type="match status" value="1"/>
</dbReference>
<accession>A0A2I1E7E3</accession>
<evidence type="ECO:0000256" key="1">
    <source>
        <dbReference type="ARBA" id="ARBA00004567"/>
    </source>
</evidence>
<dbReference type="Pfam" id="PF10168">
    <property type="entry name" value="Nup88"/>
    <property type="match status" value="2"/>
</dbReference>
<evidence type="ECO:0000256" key="8">
    <source>
        <dbReference type="SAM" id="Coils"/>
    </source>
</evidence>
<dbReference type="GO" id="GO:0006406">
    <property type="term" value="P:mRNA export from nucleus"/>
    <property type="evidence" value="ECO:0007669"/>
    <property type="project" value="TreeGrafter"/>
</dbReference>
<evidence type="ECO:0000256" key="2">
    <source>
        <dbReference type="ARBA" id="ARBA00022448"/>
    </source>
</evidence>
<dbReference type="GO" id="GO:0000055">
    <property type="term" value="P:ribosomal large subunit export from nucleus"/>
    <property type="evidence" value="ECO:0007669"/>
    <property type="project" value="InterPro"/>
</dbReference>
<keyword evidence="8" id="KW-0175">Coiled coil</keyword>
<evidence type="ECO:0000256" key="4">
    <source>
        <dbReference type="ARBA" id="ARBA00022927"/>
    </source>
</evidence>
<dbReference type="Proteomes" id="UP000684084">
    <property type="component" value="Unassembled WGS sequence"/>
</dbReference>
<dbReference type="PANTHER" id="PTHR13257">
    <property type="entry name" value="NUCLEOPORIN NUP84-RELATED"/>
    <property type="match status" value="1"/>
</dbReference>
<dbReference type="Proteomes" id="UP000232722">
    <property type="component" value="Unassembled WGS sequence"/>
</dbReference>
<keyword evidence="3" id="KW-0509">mRNA transport</keyword>
<dbReference type="VEuPathDB" id="FungiDB:RhiirFUN_014949"/>
<evidence type="ECO:0000256" key="3">
    <source>
        <dbReference type="ARBA" id="ARBA00022816"/>
    </source>
</evidence>
<comment type="caution">
    <text evidence="9">The sequence shown here is derived from an EMBL/GenBank/DDBJ whole genome shotgun (WGS) entry which is preliminary data.</text>
</comment>
<dbReference type="GO" id="GO:0005643">
    <property type="term" value="C:nuclear pore"/>
    <property type="evidence" value="ECO:0007669"/>
    <property type="project" value="UniProtKB-SubCell"/>
</dbReference>
<proteinExistence type="predicted"/>
<sequence length="818" mass="94595">MNSDFEDSRLTTAWLEALPYHPIFNSERLGETSEDFQGLKFYGQPRTKPSCITATGSKLLIVAIDSEIRILNLMEFKLAWREAYDHNQFDTLEFDDYLPEWITNVKYITLHTPQIKYSIRSLVVNFKEKGTLLAVVGDYELSVLIIPKSVYSEISSEKITCNVYNVGPYYHVIGLSPIAKVLWHPMSESGSHLMVLTEDMLLRMYNIVNDKNEPEQTFNCTQTAQTSNENHRKKGKAVSFCFGQSSEAWGNFVIYVLTNLGEIYAMCPVVPNKCVCEKFFLEMLSSYIKRKYERGEKIVETNPNNREDYLDILEQYRLQFNWIKRVFMDLDNNFQTAVFSPPPFEKFRVEVQGPFNINPEPLTISDHSYEASDILMLGTEPLNVLVVAFTNGRIDICIETEKIEAMWQIPAIVPGEYTAHDLILYECIDLGYIKDYVVPSTGYEPQLTTSINRPCLVPDPYYRDIFYIYHLAGVHGINVKGWLDELGKVVNQATCKDSLDEPIYESFFSKNLKSQINWIACTQPSDPDPLIGLTIMEDIQLCYAAFMLSSTYGFVFHELSARKPLKTYDSVLLNEELSPKKTFDIPKINPIPETLTRFLDNQGLSHQPKMVPPRNQQNNRGNEIDVEFFHTVMGNFQKDVYEIKEAAMALQKRFDFQTKELYRQIMEIANLRNNIENYSEDRIQQLSERLNSLKNRQMYLDSKADRIIQRIMNKGDPIVSEFEKQYYDSLEEIAKAIKGDDGLKNKMIMLQSRHKYLQEDYKLLKPELEKDSLGQPIILSGSQLSKVENALNQEMDLIDNNVRLIEVVQEKLKLIKIN</sequence>
<dbReference type="GO" id="GO:0000056">
    <property type="term" value="P:ribosomal small subunit export from nucleus"/>
    <property type="evidence" value="ECO:0007669"/>
    <property type="project" value="InterPro"/>
</dbReference>
<protein>
    <submittedName>
        <fullName evidence="9">Uncharacterized protein</fullName>
    </submittedName>
</protein>
<dbReference type="InterPro" id="IPR036322">
    <property type="entry name" value="WD40_repeat_dom_sf"/>
</dbReference>
<keyword evidence="7" id="KW-0539">Nucleus</keyword>
<keyword evidence="2" id="KW-0813">Transport</keyword>
<reference evidence="10 11" key="2">
    <citation type="submission" date="2017-09" db="EMBL/GenBank/DDBJ databases">
        <title>Extensive intraspecific genome diversity in a model arbuscular mycorrhizal fungus.</title>
        <authorList>
            <person name="Chen E.C."/>
            <person name="Morin E."/>
            <person name="Beaudet D."/>
            <person name="Noel J."/>
            <person name="Ndikumana S."/>
            <person name="Charron P."/>
            <person name="St-Onge C."/>
            <person name="Giorgi J."/>
            <person name="Grigoriev I.V."/>
            <person name="Roux C."/>
            <person name="Martin F.M."/>
            <person name="Corradi N."/>
        </authorList>
    </citation>
    <scope>NUCLEOTIDE SEQUENCE [LARGE SCALE GENOMIC DNA]</scope>
    <source>
        <strain evidence="10 11">A5</strain>
    </source>
</reference>
<evidence type="ECO:0000313" key="9">
    <source>
        <dbReference type="EMBL" id="CAB5373572.1"/>
    </source>
</evidence>
<dbReference type="VEuPathDB" id="FungiDB:RhiirA1_417382"/>
<reference evidence="10 11" key="1">
    <citation type="submission" date="2016-04" db="EMBL/GenBank/DDBJ databases">
        <title>Genome analyses suggest a sexual origin of heterokaryosis in a supposedly ancient asexual fungus.</title>
        <authorList>
            <person name="Ropars J."/>
            <person name="Sedzielewska K."/>
            <person name="Noel J."/>
            <person name="Charron P."/>
            <person name="Farinelli L."/>
            <person name="Marton T."/>
            <person name="Kruger M."/>
            <person name="Pelin A."/>
            <person name="Brachmann A."/>
            <person name="Corradi N."/>
        </authorList>
    </citation>
    <scope>NUCLEOTIDE SEQUENCE [LARGE SCALE GENOMIC DNA]</scope>
    <source>
        <strain evidence="10 11">A5</strain>
    </source>
</reference>
<evidence type="ECO:0000256" key="6">
    <source>
        <dbReference type="ARBA" id="ARBA00023132"/>
    </source>
</evidence>
<feature type="coiled-coil region" evidence="8">
    <location>
        <begin position="661"/>
        <end position="696"/>
    </location>
</feature>
<dbReference type="AlphaFoldDB" id="A0A2I1E7E3"/>
<organism evidence="9 12">
    <name type="scientific">Rhizophagus irregularis</name>
    <dbReference type="NCBI Taxonomy" id="588596"/>
    <lineage>
        <taxon>Eukaryota</taxon>
        <taxon>Fungi</taxon>
        <taxon>Fungi incertae sedis</taxon>
        <taxon>Mucoromycota</taxon>
        <taxon>Glomeromycotina</taxon>
        <taxon>Glomeromycetes</taxon>
        <taxon>Glomerales</taxon>
        <taxon>Glomeraceae</taxon>
        <taxon>Rhizophagus</taxon>
    </lineage>
</organism>
<dbReference type="GO" id="GO:0006606">
    <property type="term" value="P:protein import into nucleus"/>
    <property type="evidence" value="ECO:0007669"/>
    <property type="project" value="TreeGrafter"/>
</dbReference>
<name>A0A2I1E7E3_9GLOM</name>
<evidence type="ECO:0000313" key="11">
    <source>
        <dbReference type="Proteomes" id="UP000232722"/>
    </source>
</evidence>
<dbReference type="SMR" id="A0A2I1E7E3"/>
<dbReference type="EMBL" id="CAGKOT010000032">
    <property type="protein sequence ID" value="CAB5373572.1"/>
    <property type="molecule type" value="Genomic_DNA"/>
</dbReference>
<dbReference type="PANTHER" id="PTHR13257:SF0">
    <property type="entry name" value="NUCLEAR PORE COMPLEX PROTEIN NUP88"/>
    <property type="match status" value="1"/>
</dbReference>
<keyword evidence="4" id="KW-0653">Protein transport</keyword>
<dbReference type="VEuPathDB" id="FungiDB:FUN_018520"/>
<dbReference type="GO" id="GO:0017056">
    <property type="term" value="F:structural constituent of nuclear pore"/>
    <property type="evidence" value="ECO:0007669"/>
    <property type="project" value="InterPro"/>
</dbReference>
<dbReference type="InterPro" id="IPR019321">
    <property type="entry name" value="Nucleoporin_Nup88"/>
</dbReference>
<dbReference type="InterPro" id="IPR037700">
    <property type="entry name" value="NUP88/NUP82"/>
</dbReference>
<dbReference type="EMBL" id="LLXJ01000227">
    <property type="protein sequence ID" value="PKC12799.1"/>
    <property type="molecule type" value="Genomic_DNA"/>
</dbReference>
<keyword evidence="6" id="KW-0906">Nuclear pore complex</keyword>
<reference evidence="9" key="3">
    <citation type="submission" date="2020-05" db="EMBL/GenBank/DDBJ databases">
        <authorList>
            <person name="Rincon C."/>
            <person name="Sanders R I."/>
            <person name="Robbins C."/>
            <person name="Chaturvedi A."/>
        </authorList>
    </citation>
    <scope>NUCLEOTIDE SEQUENCE</scope>
    <source>
        <strain evidence="9">CHB12</strain>
    </source>
</reference>
<dbReference type="OrthoDB" id="341482at2759"/>
<evidence type="ECO:0000256" key="7">
    <source>
        <dbReference type="ARBA" id="ARBA00023242"/>
    </source>
</evidence>
<evidence type="ECO:0000313" key="12">
    <source>
        <dbReference type="Proteomes" id="UP000684084"/>
    </source>
</evidence>
<keyword evidence="5" id="KW-0811">Translocation</keyword>
<gene>
    <name evidence="9" type="ORF">CHRIB12_LOCUS14063</name>
    <name evidence="10" type="ORF">RhiirA5_352519</name>
</gene>
<evidence type="ECO:0000313" key="10">
    <source>
        <dbReference type="EMBL" id="PKC12799.1"/>
    </source>
</evidence>